<accession>W5W0J0</accession>
<dbReference type="KEGG" id="kal:KALB_696"/>
<dbReference type="eggNOG" id="ENOG503096S">
    <property type="taxonomic scope" value="Bacteria"/>
</dbReference>
<evidence type="ECO:0000313" key="2">
    <source>
        <dbReference type="EMBL" id="AHH94071.1"/>
    </source>
</evidence>
<dbReference type="STRING" id="1449976.KALB_696"/>
<keyword evidence="3" id="KW-1185">Reference proteome</keyword>
<sequence length="112" mass="12585">MVNPDEYFQVVAADLDRFAEVPDNVLLEIVTTDGACMWLVATDEEPEWPGEELTDREAAAKICAGCSVRRQCLELELRTAGAETLGVWGALSEEDRRAVYTVWRARRQGERP</sequence>
<evidence type="ECO:0000259" key="1">
    <source>
        <dbReference type="PROSITE" id="PS51674"/>
    </source>
</evidence>
<feature type="domain" description="4Fe-4S Wbl-type" evidence="1">
    <location>
        <begin position="35"/>
        <end position="98"/>
    </location>
</feature>
<reference evidence="2 3" key="1">
    <citation type="journal article" date="2014" name="BMC Genomics">
        <title>Complete genome sequence of producer of the glycopeptide antibiotic Aculeximycin Kutzneria albida DSM 43870T, a representative of minor genus of Pseudonocardiaceae.</title>
        <authorList>
            <person name="Rebets Y."/>
            <person name="Tokovenko B."/>
            <person name="Lushchyk I."/>
            <person name="Ruckert C."/>
            <person name="Zaburannyi N."/>
            <person name="Bechthold A."/>
            <person name="Kalinowski J."/>
            <person name="Luzhetskyy A."/>
        </authorList>
    </citation>
    <scope>NUCLEOTIDE SEQUENCE [LARGE SCALE GENOMIC DNA]</scope>
    <source>
        <strain evidence="2">DSM 43870</strain>
    </source>
</reference>
<proteinExistence type="predicted"/>
<evidence type="ECO:0000313" key="3">
    <source>
        <dbReference type="Proteomes" id="UP000019225"/>
    </source>
</evidence>
<dbReference type="OrthoDB" id="3689751at2"/>
<dbReference type="Proteomes" id="UP000019225">
    <property type="component" value="Chromosome"/>
</dbReference>
<name>W5W0J0_9PSEU</name>
<dbReference type="AlphaFoldDB" id="W5W0J0"/>
<dbReference type="HOGENOM" id="CLU_2130197_0_0_11"/>
<dbReference type="InterPro" id="IPR034768">
    <property type="entry name" value="4FE4S_WBL"/>
</dbReference>
<dbReference type="EMBL" id="CP007155">
    <property type="protein sequence ID" value="AHH94071.1"/>
    <property type="molecule type" value="Genomic_DNA"/>
</dbReference>
<protein>
    <recommendedName>
        <fullName evidence="1">4Fe-4S Wbl-type domain-containing protein</fullName>
    </recommendedName>
</protein>
<dbReference type="PATRIC" id="fig|1449976.3.peg.703"/>
<dbReference type="Pfam" id="PF02467">
    <property type="entry name" value="Whib"/>
    <property type="match status" value="1"/>
</dbReference>
<gene>
    <name evidence="2" type="ORF">KALB_696</name>
</gene>
<organism evidence="2 3">
    <name type="scientific">Kutzneria albida DSM 43870</name>
    <dbReference type="NCBI Taxonomy" id="1449976"/>
    <lineage>
        <taxon>Bacteria</taxon>
        <taxon>Bacillati</taxon>
        <taxon>Actinomycetota</taxon>
        <taxon>Actinomycetes</taxon>
        <taxon>Pseudonocardiales</taxon>
        <taxon>Pseudonocardiaceae</taxon>
        <taxon>Kutzneria</taxon>
    </lineage>
</organism>
<dbReference type="PROSITE" id="PS51674">
    <property type="entry name" value="4FE4S_WBL"/>
    <property type="match status" value="1"/>
</dbReference>